<evidence type="ECO:0000313" key="3">
    <source>
        <dbReference type="EMBL" id="MCK8480787.1"/>
    </source>
</evidence>
<protein>
    <recommendedName>
        <fullName evidence="5">ADP-heptose:LPS heptosyltransferase</fullName>
    </recommendedName>
</protein>
<evidence type="ECO:0000313" key="4">
    <source>
        <dbReference type="Proteomes" id="UP001203687"/>
    </source>
</evidence>
<evidence type="ECO:0008006" key="5">
    <source>
        <dbReference type="Google" id="ProtNLM"/>
    </source>
</evidence>
<accession>A0ABT0HAB9</accession>
<dbReference type="RefSeq" id="WP_248412806.1">
    <property type="nucleotide sequence ID" value="NZ_JALPQF010000008.1"/>
</dbReference>
<keyword evidence="1" id="KW-0328">Glycosyltransferase</keyword>
<reference evidence="3" key="1">
    <citation type="submission" date="2022-04" db="EMBL/GenBank/DDBJ databases">
        <authorList>
            <person name="Ren T."/>
        </authorList>
    </citation>
    <scope>NUCLEOTIDE SEQUENCE</scope>
    <source>
        <strain evidence="3">F63249</strain>
    </source>
</reference>
<dbReference type="InterPro" id="IPR051199">
    <property type="entry name" value="LPS_LOS_Heptosyltrfase"/>
</dbReference>
<dbReference type="CDD" id="cd03789">
    <property type="entry name" value="GT9_LPS_heptosyltransferase"/>
    <property type="match status" value="1"/>
</dbReference>
<proteinExistence type="predicted"/>
<dbReference type="Pfam" id="PF01075">
    <property type="entry name" value="Glyco_transf_9"/>
    <property type="match status" value="1"/>
</dbReference>
<keyword evidence="2" id="KW-0808">Transferase</keyword>
<evidence type="ECO:0000256" key="2">
    <source>
        <dbReference type="ARBA" id="ARBA00022679"/>
    </source>
</evidence>
<dbReference type="EMBL" id="JALPQF010000008">
    <property type="protein sequence ID" value="MCK8480787.1"/>
    <property type="molecule type" value="Genomic_DNA"/>
</dbReference>
<evidence type="ECO:0000256" key="1">
    <source>
        <dbReference type="ARBA" id="ARBA00022676"/>
    </source>
</evidence>
<comment type="caution">
    <text evidence="3">The sequence shown here is derived from an EMBL/GenBank/DDBJ whole genome shotgun (WGS) entry which is preliminary data.</text>
</comment>
<keyword evidence="4" id="KW-1185">Reference proteome</keyword>
<organism evidence="3 4">
    <name type="scientific">Psychroserpens algicola</name>
    <dbReference type="NCBI Taxonomy" id="1719034"/>
    <lineage>
        <taxon>Bacteria</taxon>
        <taxon>Pseudomonadati</taxon>
        <taxon>Bacteroidota</taxon>
        <taxon>Flavobacteriia</taxon>
        <taxon>Flavobacteriales</taxon>
        <taxon>Flavobacteriaceae</taxon>
        <taxon>Psychroserpens</taxon>
    </lineage>
</organism>
<dbReference type="Gene3D" id="3.40.50.2000">
    <property type="entry name" value="Glycogen Phosphorylase B"/>
    <property type="match status" value="2"/>
</dbReference>
<dbReference type="InterPro" id="IPR002201">
    <property type="entry name" value="Glyco_trans_9"/>
</dbReference>
<dbReference type="Proteomes" id="UP001203687">
    <property type="component" value="Unassembled WGS sequence"/>
</dbReference>
<dbReference type="SUPFAM" id="SSF53756">
    <property type="entry name" value="UDP-Glycosyltransferase/glycogen phosphorylase"/>
    <property type="match status" value="2"/>
</dbReference>
<sequence length="689" mass="78774">MLNIAFLHDVEMDYIGGAELSNKKIIDKAISLGYSVIYDDLTDFEYTKKQLSNCDVAIVNNIVSCDYEFELISHLIKHDIPYVKWEHDYGLCEKRSVYCYVDSKVKNCCNTNRFHHYRNLFVNSKLNVFQSPMHYGYHKRLYGEAVKNHIVLPPPINVEDLSVSEDKQKDHVLFLGDIKFIKGGYELLDYAEAHPEKQITVYGKNRLRREPSKNVSFKDKTNNAEILKVLGKTEYFFFKPRWPEPSGRVAAEAFLSGAKLISNDRVGTFSYDFYPNHLEQGKQLMQNAPNYFWEQVCEALHKTVTTPKFKHALIYKSYGGLGDQFIAIPAVNKLQAVSEQVTVALPNNLINVFKTNTKGLNLIPISTVETIDMSQFDKVINLGNYPKSRRFRNIGVINYETHHRLRQHALKHYIDAIATMHPEADNSYSGFPYFKSDTNTKQPYFTVHPGAGFKPKWWPTERYVELIEVLLKKFPSFQCTVILGPNDPDPEHFKHIDKVTIETGNLDEVAICLSGATFHIGNDSGITHFAGVYNVPSVAFHGLTGPGSWSTLAENREVVWGKPGHCSITCKYDIAIACEHRICLHSISVNRAVSAVYKLLQKSMKSTKNTRIKYIFNPEVLIHKTDQGFTLKMKDKELLLEFKEAAEQLEFEDLVQNDLFEDQIKEANLKPLITALVNEDLIFGIPFKV</sequence>
<gene>
    <name evidence="3" type="ORF">MUY34_09150</name>
</gene>
<name>A0ABT0HAB9_9FLAO</name>
<dbReference type="PANTHER" id="PTHR30160">
    <property type="entry name" value="TETRAACYLDISACCHARIDE 4'-KINASE-RELATED"/>
    <property type="match status" value="1"/>
</dbReference>